<feature type="compositionally biased region" description="Polar residues" evidence="1">
    <location>
        <begin position="294"/>
        <end position="303"/>
    </location>
</feature>
<dbReference type="GO" id="GO:0004803">
    <property type="term" value="F:transposase activity"/>
    <property type="evidence" value="ECO:0007669"/>
    <property type="project" value="InterPro"/>
</dbReference>
<name>T1B8Y7_9ZZZZ</name>
<sequence>MKGMQVLYQCCCGLDIGKKEVVGCLMTPGASRESVTKEIRTFGTSTRALLELRDWLTSVGCEHVAMESTGPYWKPLWNVLEGHVGLTLVNPAHMKAVPGRKTDVKDAEWIADLLRHGLLTASYVPDREQRELRELVRYRRSLIEERTREVNRVQKVLEGANIKLGSVASDVLGVSGRDMLTHLANGADDPEQLADLARGRLKDKHEQLVEALTGYVQSHQRYMLRQELDHIAYLDRRIAELDAEIERRMSDVKQVLERLDTLTGVGQRTAQEIVAEVGADVSHFPSHDHLASWSGLTPGQNESAGKRKPARTRPGNKHLRATMIEAARAAARSKGTYLGAQHERLRRHMKGNKSLVALAH</sequence>
<feature type="non-terminal residue" evidence="4">
    <location>
        <position position="360"/>
    </location>
</feature>
<dbReference type="NCBIfam" id="NF033542">
    <property type="entry name" value="transpos_IS110"/>
    <property type="match status" value="1"/>
</dbReference>
<dbReference type="Pfam" id="PF01548">
    <property type="entry name" value="DEDD_Tnp_IS110"/>
    <property type="match status" value="1"/>
</dbReference>
<accession>T1B8Y7</accession>
<comment type="caution">
    <text evidence="4">The sequence shown here is derived from an EMBL/GenBank/DDBJ whole genome shotgun (WGS) entry which is preliminary data.</text>
</comment>
<evidence type="ECO:0000259" key="2">
    <source>
        <dbReference type="Pfam" id="PF01548"/>
    </source>
</evidence>
<dbReference type="GO" id="GO:0006313">
    <property type="term" value="P:DNA transposition"/>
    <property type="evidence" value="ECO:0007669"/>
    <property type="project" value="InterPro"/>
</dbReference>
<proteinExistence type="predicted"/>
<feature type="region of interest" description="Disordered" evidence="1">
    <location>
        <begin position="291"/>
        <end position="314"/>
    </location>
</feature>
<dbReference type="PANTHER" id="PTHR33055">
    <property type="entry name" value="TRANSPOSASE FOR INSERTION SEQUENCE ELEMENT IS1111A"/>
    <property type="match status" value="1"/>
</dbReference>
<feature type="domain" description="Transposase IS116/IS110/IS902 C-terminal" evidence="3">
    <location>
        <begin position="257"/>
        <end position="334"/>
    </location>
</feature>
<evidence type="ECO:0000259" key="3">
    <source>
        <dbReference type="Pfam" id="PF02371"/>
    </source>
</evidence>
<feature type="domain" description="Transposase IS110-like N-terminal" evidence="2">
    <location>
        <begin position="12"/>
        <end position="160"/>
    </location>
</feature>
<dbReference type="InterPro" id="IPR047650">
    <property type="entry name" value="Transpos_IS110"/>
</dbReference>
<dbReference type="Pfam" id="PF02371">
    <property type="entry name" value="Transposase_20"/>
    <property type="match status" value="1"/>
</dbReference>
<reference evidence="4" key="2">
    <citation type="journal article" date="2014" name="ISME J.">
        <title>Microbial stratification in low pH oxic and suboxic macroscopic growths along an acid mine drainage.</title>
        <authorList>
            <person name="Mendez-Garcia C."/>
            <person name="Mesa V."/>
            <person name="Sprenger R.R."/>
            <person name="Richter M."/>
            <person name="Diez M.S."/>
            <person name="Solano J."/>
            <person name="Bargiela R."/>
            <person name="Golyshina O.V."/>
            <person name="Manteca A."/>
            <person name="Ramos J.L."/>
            <person name="Gallego J.R."/>
            <person name="Llorente I."/>
            <person name="Martins Dos Santos V.A."/>
            <person name="Jensen O.N."/>
            <person name="Pelaez A.I."/>
            <person name="Sanchez J."/>
            <person name="Ferrer M."/>
        </authorList>
    </citation>
    <scope>NUCLEOTIDE SEQUENCE</scope>
</reference>
<dbReference type="InterPro" id="IPR002525">
    <property type="entry name" value="Transp_IS110-like_N"/>
</dbReference>
<dbReference type="GO" id="GO:0003677">
    <property type="term" value="F:DNA binding"/>
    <property type="evidence" value="ECO:0007669"/>
    <property type="project" value="InterPro"/>
</dbReference>
<evidence type="ECO:0000256" key="1">
    <source>
        <dbReference type="SAM" id="MobiDB-lite"/>
    </source>
</evidence>
<dbReference type="PANTHER" id="PTHR33055:SF15">
    <property type="entry name" value="TRANSPOSASE-RELATED"/>
    <property type="match status" value="1"/>
</dbReference>
<dbReference type="InterPro" id="IPR003346">
    <property type="entry name" value="Transposase_20"/>
</dbReference>
<gene>
    <name evidence="4" type="ORF">B2A_07226</name>
</gene>
<protein>
    <submittedName>
        <fullName evidence="4">Transposase IS116/IS110/IS902 family protein</fullName>
    </submittedName>
</protein>
<dbReference type="AlphaFoldDB" id="T1B8Y7"/>
<organism evidence="4">
    <name type="scientific">mine drainage metagenome</name>
    <dbReference type="NCBI Taxonomy" id="410659"/>
    <lineage>
        <taxon>unclassified sequences</taxon>
        <taxon>metagenomes</taxon>
        <taxon>ecological metagenomes</taxon>
    </lineage>
</organism>
<evidence type="ECO:0000313" key="4">
    <source>
        <dbReference type="EMBL" id="EQD50660.1"/>
    </source>
</evidence>
<reference evidence="4" key="1">
    <citation type="submission" date="2013-08" db="EMBL/GenBank/DDBJ databases">
        <authorList>
            <person name="Mendez C."/>
            <person name="Richter M."/>
            <person name="Ferrer M."/>
            <person name="Sanchez J."/>
        </authorList>
    </citation>
    <scope>NUCLEOTIDE SEQUENCE</scope>
</reference>
<dbReference type="EMBL" id="AUZZ01005171">
    <property type="protein sequence ID" value="EQD50660.1"/>
    <property type="molecule type" value="Genomic_DNA"/>
</dbReference>